<proteinExistence type="predicted"/>
<gene>
    <name evidence="1" type="ORF">MBOU_05510</name>
</gene>
<reference evidence="1 2" key="1">
    <citation type="journal article" date="2019" name="Emerg. Microbes Infect.">
        <title>Comprehensive subspecies identification of 175 nontuberculous mycobacteria species based on 7547 genomic profiles.</title>
        <authorList>
            <person name="Matsumoto Y."/>
            <person name="Kinjo T."/>
            <person name="Motooka D."/>
            <person name="Nabeya D."/>
            <person name="Jung N."/>
            <person name="Uechi K."/>
            <person name="Horii T."/>
            <person name="Iida T."/>
            <person name="Fujita J."/>
            <person name="Nakamura S."/>
        </authorList>
    </citation>
    <scope>NUCLEOTIDE SEQUENCE [LARGE SCALE GENOMIC DNA]</scope>
    <source>
        <strain evidence="1 2">JCM 30725</strain>
    </source>
</reference>
<protein>
    <recommendedName>
        <fullName evidence="3">PPE family protein</fullName>
    </recommendedName>
</protein>
<accession>A0A7I9YIS1</accession>
<evidence type="ECO:0008006" key="3">
    <source>
        <dbReference type="Google" id="ProtNLM"/>
    </source>
</evidence>
<comment type="caution">
    <text evidence="1">The sequence shown here is derived from an EMBL/GenBank/DDBJ whole genome shotgun (WGS) entry which is preliminary data.</text>
</comment>
<sequence>MSNGGMSGFFNSASGANGMFGINGQISGFFNRGVPVAEYGPVYAGIISGLFNSGTGVPGFFNIVSILKNVS</sequence>
<organism evidence="1 2">
    <name type="scientific">Mycobacterium bourgelatii</name>
    <dbReference type="NCBI Taxonomy" id="1273442"/>
    <lineage>
        <taxon>Bacteria</taxon>
        <taxon>Bacillati</taxon>
        <taxon>Actinomycetota</taxon>
        <taxon>Actinomycetes</taxon>
        <taxon>Mycobacteriales</taxon>
        <taxon>Mycobacteriaceae</taxon>
        <taxon>Mycobacterium</taxon>
    </lineage>
</organism>
<evidence type="ECO:0000313" key="2">
    <source>
        <dbReference type="Proteomes" id="UP000465360"/>
    </source>
</evidence>
<evidence type="ECO:0000313" key="1">
    <source>
        <dbReference type="EMBL" id="GFG88509.1"/>
    </source>
</evidence>
<dbReference type="AlphaFoldDB" id="A0A7I9YIS1"/>
<keyword evidence="2" id="KW-1185">Reference proteome</keyword>
<dbReference type="Proteomes" id="UP000465360">
    <property type="component" value="Unassembled WGS sequence"/>
</dbReference>
<name>A0A7I9YIS1_MYCBU</name>
<dbReference type="EMBL" id="BLKZ01000001">
    <property type="protein sequence ID" value="GFG88509.1"/>
    <property type="molecule type" value="Genomic_DNA"/>
</dbReference>